<evidence type="ECO:0000256" key="6">
    <source>
        <dbReference type="RuleBase" id="RU363126"/>
    </source>
</evidence>
<comment type="function">
    <text evidence="6">Forms chloride channels.</text>
</comment>
<sequence length="491" mass="57259">MLMPRCITAHEQYLSNMSSSYLIDISNAQSTLVFLKILKRWKGSLYKLIWVDLLVYLTLYYTLNLSYRFAMNENQKRIFEGIVSHCVDAQKSFPISFLLGFFVSGVISRWFCVFTSIPWLNGTALTVVANVDDKDEEIARKIRITLMRYVNLSWILMMRLISDQTAGRFPDRETKPVPNTSQDRHAIWRRRRKCRLHRSLYRPWSMGASQVSVVRDRTTNVSGNICTGSARVGLRPTPSPCSQTEVEFIFDAYRAFDDQQLSKTLRAFNEDQTVKRTFGLLITENEVAAFQQIANCWFRRYKTNYIPEYWIPIQWAQRLTLKALQNGYIFEPKKAYHIISELMHIRKKLHYLQLFNSIIIPLAYSQVVTIAVHSYFLCQIFASQFVAHNREVEGGIDLYVPIFSICSFLFLMGWYKTALCVINPFGDDDEDFCISSILDYILETSYRTVYMCKDTFPKCMSSPLRTHLDKESEDLETFLNQLYSESNLVTS</sequence>
<evidence type="ECO:0000313" key="8">
    <source>
        <dbReference type="Proteomes" id="UP000699462"/>
    </source>
</evidence>
<feature type="transmembrane region" description="Helical" evidence="6">
    <location>
        <begin position="354"/>
        <end position="376"/>
    </location>
</feature>
<comment type="subcellular location">
    <subcellularLocation>
        <location evidence="6">Cell membrane</location>
        <topology evidence="6">Multi-pass membrane protein</topology>
    </subcellularLocation>
    <subcellularLocation>
        <location evidence="1">Membrane</location>
    </subcellularLocation>
</comment>
<keyword evidence="3 6" id="KW-1133">Transmembrane helix</keyword>
<comment type="similarity">
    <text evidence="5 6">Belongs to the anion channel-forming bestrophin (TC 1.A.46) family. Calcium-sensitive chloride channel subfamily.</text>
</comment>
<evidence type="ECO:0000256" key="1">
    <source>
        <dbReference type="ARBA" id="ARBA00004370"/>
    </source>
</evidence>
<dbReference type="OrthoDB" id="201595at2759"/>
<gene>
    <name evidence="7" type="ORF">P879_07932</name>
</gene>
<keyword evidence="6" id="KW-1003">Cell membrane</keyword>
<evidence type="ECO:0000256" key="2">
    <source>
        <dbReference type="ARBA" id="ARBA00022692"/>
    </source>
</evidence>
<keyword evidence="6" id="KW-0869">Chloride channel</keyword>
<protein>
    <recommendedName>
        <fullName evidence="6">Bestrophin homolog</fullName>
    </recommendedName>
</protein>
<keyword evidence="6" id="KW-0868">Chloride</keyword>
<keyword evidence="2 6" id="KW-0812">Transmembrane</keyword>
<dbReference type="GO" id="GO:0005886">
    <property type="term" value="C:plasma membrane"/>
    <property type="evidence" value="ECO:0007669"/>
    <property type="project" value="UniProtKB-SubCell"/>
</dbReference>
<dbReference type="Pfam" id="PF01062">
    <property type="entry name" value="Bestrophin"/>
    <property type="match status" value="2"/>
</dbReference>
<keyword evidence="6" id="KW-0813">Transport</keyword>
<accession>A0A8T0D0Z9</accession>
<dbReference type="InterPro" id="IPR000615">
    <property type="entry name" value="Bestrophin"/>
</dbReference>
<evidence type="ECO:0000256" key="3">
    <source>
        <dbReference type="ARBA" id="ARBA00022989"/>
    </source>
</evidence>
<dbReference type="PANTHER" id="PTHR10736:SF0">
    <property type="entry name" value="BESTROPHIN HOMOLOG"/>
    <property type="match status" value="1"/>
</dbReference>
<feature type="transmembrane region" description="Helical" evidence="6">
    <location>
        <begin position="45"/>
        <end position="63"/>
    </location>
</feature>
<dbReference type="PANTHER" id="PTHR10736">
    <property type="entry name" value="BESTROPHIN"/>
    <property type="match status" value="1"/>
</dbReference>
<name>A0A8T0D0Z9_9TREM</name>
<keyword evidence="4 6" id="KW-0472">Membrane</keyword>
<dbReference type="Proteomes" id="UP000699462">
    <property type="component" value="Unassembled WGS sequence"/>
</dbReference>
<comment type="caution">
    <text evidence="7">The sequence shown here is derived from an EMBL/GenBank/DDBJ whole genome shotgun (WGS) entry which is preliminary data.</text>
</comment>
<dbReference type="EMBL" id="JTDF01021652">
    <property type="protein sequence ID" value="KAF8561563.1"/>
    <property type="molecule type" value="Genomic_DNA"/>
</dbReference>
<evidence type="ECO:0000313" key="7">
    <source>
        <dbReference type="EMBL" id="KAF8561563.1"/>
    </source>
</evidence>
<feature type="transmembrane region" description="Helical" evidence="6">
    <location>
        <begin position="396"/>
        <end position="415"/>
    </location>
</feature>
<dbReference type="InterPro" id="IPR021134">
    <property type="entry name" value="Bestrophin-like"/>
</dbReference>
<organism evidence="7 8">
    <name type="scientific">Paragonimus westermani</name>
    <dbReference type="NCBI Taxonomy" id="34504"/>
    <lineage>
        <taxon>Eukaryota</taxon>
        <taxon>Metazoa</taxon>
        <taxon>Spiralia</taxon>
        <taxon>Lophotrochozoa</taxon>
        <taxon>Platyhelminthes</taxon>
        <taxon>Trematoda</taxon>
        <taxon>Digenea</taxon>
        <taxon>Plagiorchiida</taxon>
        <taxon>Troglotremata</taxon>
        <taxon>Troglotrematidae</taxon>
        <taxon>Paragonimus</taxon>
    </lineage>
</organism>
<proteinExistence type="inferred from homology"/>
<evidence type="ECO:0000256" key="5">
    <source>
        <dbReference type="ARBA" id="ARBA00034769"/>
    </source>
</evidence>
<dbReference type="GO" id="GO:0005254">
    <property type="term" value="F:chloride channel activity"/>
    <property type="evidence" value="ECO:0007669"/>
    <property type="project" value="UniProtKB-KW"/>
</dbReference>
<reference evidence="7 8" key="1">
    <citation type="submission" date="2019-07" db="EMBL/GenBank/DDBJ databases">
        <title>Annotation for the trematode Paragonimus westermani.</title>
        <authorList>
            <person name="Choi Y.-J."/>
        </authorList>
    </citation>
    <scope>NUCLEOTIDE SEQUENCE [LARGE SCALE GENOMIC DNA]</scope>
    <source>
        <strain evidence="7">180907_Pwestermani</strain>
    </source>
</reference>
<dbReference type="AlphaFoldDB" id="A0A8T0D0Z9"/>
<evidence type="ECO:0000256" key="4">
    <source>
        <dbReference type="ARBA" id="ARBA00023136"/>
    </source>
</evidence>
<keyword evidence="8" id="KW-1185">Reference proteome</keyword>
<keyword evidence="6" id="KW-0407">Ion channel</keyword>
<dbReference type="GO" id="GO:0034707">
    <property type="term" value="C:chloride channel complex"/>
    <property type="evidence" value="ECO:0007669"/>
    <property type="project" value="UniProtKB-KW"/>
</dbReference>
<keyword evidence="6" id="KW-0406">Ion transport</keyword>